<comment type="caution">
    <text evidence="2">The sequence shown here is derived from an EMBL/GenBank/DDBJ whole genome shotgun (WGS) entry which is preliminary data.</text>
</comment>
<sequence>MEEEPLTPIVGEHPRISLTQSSAVRDSVITYSTDIAGSSIGETRTNTFSSKPMTESSPRFYRQKRFWTICVAVTIVLLAIFIPLFILVIFPAIAQSAIDGSTLNINSINLTDIQEDSVTIASSGNVTNAGPFSSTISFDEPVSMIYNGIEMARLNFDSISTNNGHADIILDARKLTIIDQDAFSNFSLDAFLQDSIKMTLKGSARVKSIGITRGSLNLRKEVTLRGASNFPNVSITSLNINQDPQNPQNIILEHTAQLYNPSIFYINMGKFGADILYNNSHIASMVIMNFTLEPGMNNISMIGNATMPNSPQDLVNLGQVMQAYLTNNPVTTQAKGTYVYPDGTNSVEWLTTVITKLPLNAVVGNNPRLEVITGLDLGQPTVNFNGQSSYAPLFSATNVKASYILPFHINTTILQVSQDITLLTQDGQEFANHSTSIITVTTDNGTDIIINIPPTPLNVISGNDNIYQTFFANLTKNDQGLVYIKGLASIVANTSLGPIPINGIPFNVSTTLQGFSNFAKTAPTINDVTILDATSSSMVLGIHATIYNPSNMSIELGNTNFKVLYNDAEIGLASTNLSVVPGANNVTLQSTMDPNNSPQATQLLANFMNKIDSLVIVSGYDGSTSFESLKLAFEGLNMNTTLSPLKNPLINKSTLRMRDSTPSDGIATGIVDMSNPFVAGFNIISIESTITADDVQLAKVSQSNLNINIPGGKTITTDLPISLNLDPPTLFGLLHQEAKAKKQNTDVIDSLMSIGNINAPGVPQVDPSNIDPDIFDNFDIVKFTKSAMDNMSTNMSNVVTVIIVGKSGNYQLNSLPMTQIVNNNVDDSIKILIRHLSVPIATAMVAASNTAFTAVKIQNPGESEFTSIISGGIVASVPLSAKITTPNGLSVTFNDKTLGNVNFPSIDIVRGKAELKSLKSQFKIEDKDALADFTQQFLNADTISWSITSPSITVFAMKLDIPGVSFNQKIQLKGANGFKNAIKIKEFKLPGDAPEGGILTTIEATLSNPGTIGMELDTALFDVFSDTTKIGEVSVDGFVLQPNGDSNLKLKGRLIPQSGDGLQVIQKIFNEFLAEQEIPLLTQGTGTKPPISWMLSAFKSLKISSVLPAQHHPPLISGINLDKLSLTFTPDTAYNPDSSSDKITADVQTPFGFTLSITDVAQKVVIVNDGVNMAELDLPKTPTSSKIKNQKGTVLISYKHIPLKVFDDAHENFDSYVKDLTIKKSLKFGFAGSTDAFVSTPIGPVTLNNISVKVESKLPGFQGFNSKKSSAKVIDVLNSTEDSLTMPIITSIFNPTDNTISVGDVNFGFSFENQVLGNALIPKLTLVPGINNVTSIVTFKPTTNAAKIASLKMLSSFVSNKTETTVIFGSEKSTEVDTKFHDITLGVINFTSPFQIPFKGKTVTKSPKIPITLNLNPKDLIKIIKLAAKDAAAPASPEPLKKSKPPPKGNVTDLILQVLNSMKVDLSVEQTGTSIGKFPAPISMELKKVPVMFDDTALILMSVVAPQVAQKIIDH</sequence>
<reference evidence="2" key="1">
    <citation type="submission" date="2021-06" db="EMBL/GenBank/DDBJ databases">
        <authorList>
            <person name="Kallberg Y."/>
            <person name="Tangrot J."/>
            <person name="Rosling A."/>
        </authorList>
    </citation>
    <scope>NUCLEOTIDE SEQUENCE</scope>
    <source>
        <strain evidence="2">IN212</strain>
    </source>
</reference>
<dbReference type="OrthoDB" id="10039566at2759"/>
<gene>
    <name evidence="2" type="ORF">RFULGI_LOCUS4812</name>
</gene>
<keyword evidence="3" id="KW-1185">Reference proteome</keyword>
<dbReference type="PANTHER" id="PTHR35895">
    <property type="entry name" value="CHROMOSOME 16, WHOLE GENOME SHOTGUN SEQUENCE"/>
    <property type="match status" value="1"/>
</dbReference>
<keyword evidence="1" id="KW-0812">Transmembrane</keyword>
<dbReference type="EMBL" id="CAJVPZ010005020">
    <property type="protein sequence ID" value="CAG8555047.1"/>
    <property type="molecule type" value="Genomic_DNA"/>
</dbReference>
<feature type="transmembrane region" description="Helical" evidence="1">
    <location>
        <begin position="66"/>
        <end position="94"/>
    </location>
</feature>
<dbReference type="Proteomes" id="UP000789396">
    <property type="component" value="Unassembled WGS sequence"/>
</dbReference>
<feature type="non-terminal residue" evidence="2">
    <location>
        <position position="1515"/>
    </location>
</feature>
<evidence type="ECO:0000256" key="1">
    <source>
        <dbReference type="SAM" id="Phobius"/>
    </source>
</evidence>
<dbReference type="PANTHER" id="PTHR35895:SF1">
    <property type="entry name" value="LIPID-BINDING SERUM GLYCOPROTEIN C-TERMINAL DOMAIN-CONTAINING PROTEIN"/>
    <property type="match status" value="1"/>
</dbReference>
<dbReference type="InterPro" id="IPR046368">
    <property type="entry name" value="Tag1"/>
</dbReference>
<dbReference type="InterPro" id="IPR022185">
    <property type="entry name" value="DUF3712"/>
</dbReference>
<proteinExistence type="predicted"/>
<organism evidence="2 3">
    <name type="scientific">Racocetra fulgida</name>
    <dbReference type="NCBI Taxonomy" id="60492"/>
    <lineage>
        <taxon>Eukaryota</taxon>
        <taxon>Fungi</taxon>
        <taxon>Fungi incertae sedis</taxon>
        <taxon>Mucoromycota</taxon>
        <taxon>Glomeromycotina</taxon>
        <taxon>Glomeromycetes</taxon>
        <taxon>Diversisporales</taxon>
        <taxon>Gigasporaceae</taxon>
        <taxon>Racocetra</taxon>
    </lineage>
</organism>
<dbReference type="GO" id="GO:0000329">
    <property type="term" value="C:fungal-type vacuole membrane"/>
    <property type="evidence" value="ECO:0007669"/>
    <property type="project" value="InterPro"/>
</dbReference>
<evidence type="ECO:0000313" key="3">
    <source>
        <dbReference type="Proteomes" id="UP000789396"/>
    </source>
</evidence>
<name>A0A9N9B6F8_9GLOM</name>
<protein>
    <submittedName>
        <fullName evidence="2">18324_t:CDS:1</fullName>
    </submittedName>
</protein>
<dbReference type="Pfam" id="PF12505">
    <property type="entry name" value="DUF3712"/>
    <property type="match status" value="4"/>
</dbReference>
<keyword evidence="1" id="KW-0472">Membrane</keyword>
<accession>A0A9N9B6F8</accession>
<evidence type="ECO:0000313" key="2">
    <source>
        <dbReference type="EMBL" id="CAG8555047.1"/>
    </source>
</evidence>
<keyword evidence="1" id="KW-1133">Transmembrane helix</keyword>